<reference evidence="4 5" key="1">
    <citation type="journal article" date="2006" name="Appl. Environ. Microbiol.">
        <title>Genome sequence of the chemolithoautotrophic nitrite-oxidizing bacterium Nitrobacter winogradskyi Nb-255.</title>
        <authorList>
            <person name="Starkenburg S.R."/>
            <person name="Chain P.S."/>
            <person name="Sayavedra-Soto L.A."/>
            <person name="Hauser L."/>
            <person name="Land M.L."/>
            <person name="Larimer F.W."/>
            <person name="Malfatti S.A."/>
            <person name="Klotz M.G."/>
            <person name="Bottomley P.J."/>
            <person name="Arp D.J."/>
            <person name="Hickey W.J."/>
        </authorList>
    </citation>
    <scope>NUCLEOTIDE SEQUENCE [LARGE SCALE GENOMIC DNA]</scope>
    <source>
        <strain evidence="5">ATCC 25391 / DSM 10237 / CIP 104748 / NCIMB 11846 / Nb-255</strain>
    </source>
</reference>
<gene>
    <name evidence="4" type="ordered locus">Nwi_0940</name>
</gene>
<feature type="region of interest" description="Disordered" evidence="2">
    <location>
        <begin position="1"/>
        <end position="54"/>
    </location>
</feature>
<feature type="compositionally biased region" description="Basic and acidic residues" evidence="2">
    <location>
        <begin position="1"/>
        <end position="17"/>
    </location>
</feature>
<evidence type="ECO:0000256" key="3">
    <source>
        <dbReference type="SAM" id="Phobius"/>
    </source>
</evidence>
<dbReference type="eggNOG" id="COG4223">
    <property type="taxonomic scope" value="Bacteria"/>
</dbReference>
<proteinExistence type="predicted"/>
<dbReference type="AlphaFoldDB" id="Q3SU39"/>
<keyword evidence="5" id="KW-1185">Reference proteome</keyword>
<keyword evidence="3" id="KW-0812">Transmembrane</keyword>
<organism evidence="4 5">
    <name type="scientific">Nitrobacter winogradskyi (strain ATCC 25391 / DSM 10237 / CIP 104748 / NCIMB 11846 / Nb-255)</name>
    <dbReference type="NCBI Taxonomy" id="323098"/>
    <lineage>
        <taxon>Bacteria</taxon>
        <taxon>Pseudomonadati</taxon>
        <taxon>Pseudomonadota</taxon>
        <taxon>Alphaproteobacteria</taxon>
        <taxon>Hyphomicrobiales</taxon>
        <taxon>Nitrobacteraceae</taxon>
        <taxon>Nitrobacter</taxon>
    </lineage>
</organism>
<dbReference type="RefSeq" id="WP_011314243.1">
    <property type="nucleotide sequence ID" value="NC_007406.1"/>
</dbReference>
<dbReference type="EMBL" id="CP000115">
    <property type="protein sequence ID" value="ABA04202.1"/>
    <property type="molecule type" value="Genomic_DNA"/>
</dbReference>
<protein>
    <submittedName>
        <fullName evidence="4">Uncharacterized protein</fullName>
    </submittedName>
</protein>
<keyword evidence="3" id="KW-1133">Transmembrane helix</keyword>
<dbReference type="OrthoDB" id="7926359at2"/>
<evidence type="ECO:0000313" key="5">
    <source>
        <dbReference type="Proteomes" id="UP000002531"/>
    </source>
</evidence>
<dbReference type="KEGG" id="nwi:Nwi_0940"/>
<keyword evidence="1" id="KW-0175">Coiled coil</keyword>
<sequence>MSDHSSDRTAGERDNKLPEMGGKPSRGEPPKLAPEQELSAPSPDDNKPVADQVDLAIEAETEAEAPAIKALRGEAEAPAVEISPVEPEVEVEHSRSGLPRELGKAMVVTPFHERAWDHEAGDHGPAAADGARTSSRFGKRRFAAVAAMAALAAITGAIGGSLATSALRHGIADQQSSAVADRTQALEATIKQLESEIASLKTGVDRSARNDASRFAKVNDRLDKIEKAQADSAARLTKLHETLDKPHSAAAPAAPPAPAAVTAAANVTGSIPVAEPVPLPSPKPGIARLPTVQGWVLHDVMDGIALIEGRSGVFEVRSGDPVPGLGRVDAIRKQDGRWVVVTSRGLIGAR</sequence>
<feature type="coiled-coil region" evidence="1">
    <location>
        <begin position="183"/>
        <end position="210"/>
    </location>
</feature>
<name>Q3SU39_NITWN</name>
<accession>Q3SU39</accession>
<evidence type="ECO:0000256" key="2">
    <source>
        <dbReference type="SAM" id="MobiDB-lite"/>
    </source>
</evidence>
<evidence type="ECO:0000313" key="4">
    <source>
        <dbReference type="EMBL" id="ABA04202.1"/>
    </source>
</evidence>
<dbReference type="Proteomes" id="UP000002531">
    <property type="component" value="Chromosome"/>
</dbReference>
<feature type="region of interest" description="Disordered" evidence="2">
    <location>
        <begin position="77"/>
        <end position="97"/>
    </location>
</feature>
<feature type="transmembrane region" description="Helical" evidence="3">
    <location>
        <begin position="142"/>
        <end position="167"/>
    </location>
</feature>
<keyword evidence="3" id="KW-0472">Membrane</keyword>
<feature type="compositionally biased region" description="Low complexity" evidence="2">
    <location>
        <begin position="77"/>
        <end position="86"/>
    </location>
</feature>
<dbReference type="HOGENOM" id="CLU_065356_0_0_5"/>
<evidence type="ECO:0000256" key="1">
    <source>
        <dbReference type="SAM" id="Coils"/>
    </source>
</evidence>